<evidence type="ECO:0000313" key="4">
    <source>
        <dbReference type="Proteomes" id="UP000245887"/>
    </source>
</evidence>
<dbReference type="Pfam" id="PF01142">
    <property type="entry name" value="TruD"/>
    <property type="match status" value="1"/>
</dbReference>
<proteinExistence type="inferred from homology"/>
<feature type="active site" description="Nucleophile" evidence="2">
    <location>
        <position position="81"/>
    </location>
</feature>
<sequence length="320" mass="35102">MSRWTLDWPTAAGPRLGQAIIRRSPADFFVDETLVMPLSGEGEHLCVRLEKTGDNTRYVAGGLARIAGCRTGDIGYCGLKDRWAVTRQWFSIPWPARSDSEPLIRAIKSEWSVLDVARHERKLRRGDHADNHFRLVLRDVSAPVSDIDARLDTLARQGCPNYFGAQRFGHDGGNLDEAMAEAGRRPRKGGLYRSAARAWLFNAVLAARVRAGNWRDRLPGEPDDHGVTGPLWGDGGTNATGEQASLETAVVAECPELAAVFATSRMPPERRRLVLLLPDLTWEWPAQDTLSLSFSLPPGAFATSVLAELLAVATDDKPAA</sequence>
<keyword evidence="1 2" id="KW-0819">tRNA processing</keyword>
<dbReference type="PROSITE" id="PS01268">
    <property type="entry name" value="UPF0024"/>
    <property type="match status" value="1"/>
</dbReference>
<dbReference type="GO" id="GO:0031119">
    <property type="term" value="P:tRNA pseudouridine synthesis"/>
    <property type="evidence" value="ECO:0007669"/>
    <property type="project" value="UniProtKB-UniRule"/>
</dbReference>
<dbReference type="InterPro" id="IPR042214">
    <property type="entry name" value="TruD_catalytic"/>
</dbReference>
<comment type="caution">
    <text evidence="3">The sequence shown here is derived from an EMBL/GenBank/DDBJ whole genome shotgun (WGS) entry which is preliminary data.</text>
</comment>
<dbReference type="Gene3D" id="3.30.2350.20">
    <property type="entry name" value="TruD, catalytic domain"/>
    <property type="match status" value="2"/>
</dbReference>
<evidence type="ECO:0000256" key="1">
    <source>
        <dbReference type="ARBA" id="ARBA00022694"/>
    </source>
</evidence>
<dbReference type="InterPro" id="IPR001656">
    <property type="entry name" value="PsdUridine_synth_TruD"/>
</dbReference>
<dbReference type="GO" id="GO:0160150">
    <property type="term" value="F:tRNA pseudouridine(13) synthase activity"/>
    <property type="evidence" value="ECO:0007669"/>
    <property type="project" value="UniProtKB-EC"/>
</dbReference>
<dbReference type="SUPFAM" id="SSF55120">
    <property type="entry name" value="Pseudouridine synthase"/>
    <property type="match status" value="1"/>
</dbReference>
<comment type="similarity">
    <text evidence="2">Belongs to the pseudouridine synthase TruD family.</text>
</comment>
<dbReference type="HAMAP" id="MF_01082">
    <property type="entry name" value="TruD"/>
    <property type="match status" value="1"/>
</dbReference>
<comment type="function">
    <text evidence="2">Responsible for synthesis of pseudouridine from uracil-13 in transfer RNAs.</text>
</comment>
<reference evidence="3 4" key="1">
    <citation type="submission" date="2018-04" db="EMBL/GenBank/DDBJ databases">
        <title>Genomic Encyclopedia of Type Strains, Phase IV (KMG-IV): sequencing the most valuable type-strain genomes for metagenomic binning, comparative biology and taxonomic classification.</title>
        <authorList>
            <person name="Goeker M."/>
        </authorList>
    </citation>
    <scope>NUCLEOTIDE SEQUENCE [LARGE SCALE GENOMIC DNA]</scope>
    <source>
        <strain evidence="3 4">DSM 28688</strain>
    </source>
</reference>
<evidence type="ECO:0000256" key="2">
    <source>
        <dbReference type="HAMAP-Rule" id="MF_01082"/>
    </source>
</evidence>
<gene>
    <name evidence="2" type="primary">truD</name>
    <name evidence="3" type="ORF">C8D92_11226</name>
</gene>
<dbReference type="EMBL" id="QEKQ01000012">
    <property type="protein sequence ID" value="PVY69624.1"/>
    <property type="molecule type" value="Genomic_DNA"/>
</dbReference>
<evidence type="ECO:0000313" key="3">
    <source>
        <dbReference type="EMBL" id="PVY69624.1"/>
    </source>
</evidence>
<name>A0A2U1CT76_9GAMM</name>
<dbReference type="GO" id="GO:0003723">
    <property type="term" value="F:RNA binding"/>
    <property type="evidence" value="ECO:0007669"/>
    <property type="project" value="InterPro"/>
</dbReference>
<dbReference type="PANTHER" id="PTHR47811">
    <property type="entry name" value="TRNA PSEUDOURIDINE SYNTHASE D"/>
    <property type="match status" value="1"/>
</dbReference>
<comment type="catalytic activity">
    <reaction evidence="2">
        <text>uridine(13) in tRNA = pseudouridine(13) in tRNA</text>
        <dbReference type="Rhea" id="RHEA:42540"/>
        <dbReference type="Rhea" id="RHEA-COMP:10105"/>
        <dbReference type="Rhea" id="RHEA-COMP:10106"/>
        <dbReference type="ChEBI" id="CHEBI:65314"/>
        <dbReference type="ChEBI" id="CHEBI:65315"/>
        <dbReference type="EC" id="5.4.99.27"/>
    </reaction>
</comment>
<dbReference type="InterPro" id="IPR050170">
    <property type="entry name" value="TruD_pseudoU_synthase"/>
</dbReference>
<keyword evidence="2" id="KW-0413">Isomerase</keyword>
<dbReference type="Proteomes" id="UP000245887">
    <property type="component" value="Unassembled WGS sequence"/>
</dbReference>
<dbReference type="GO" id="GO:0005829">
    <property type="term" value="C:cytosol"/>
    <property type="evidence" value="ECO:0007669"/>
    <property type="project" value="TreeGrafter"/>
</dbReference>
<accession>A0A2U1CT76</accession>
<dbReference type="OrthoDB" id="1550679at2"/>
<dbReference type="PANTHER" id="PTHR47811:SF1">
    <property type="entry name" value="TRNA PSEUDOURIDINE SYNTHASE D"/>
    <property type="match status" value="1"/>
</dbReference>
<dbReference type="InterPro" id="IPR020119">
    <property type="entry name" value="PsdUridine_synth_TruD_CS"/>
</dbReference>
<dbReference type="RefSeq" id="WP_116919895.1">
    <property type="nucleotide sequence ID" value="NZ_QEKQ01000012.1"/>
</dbReference>
<dbReference type="InterPro" id="IPR020103">
    <property type="entry name" value="PsdUridine_synth_cat_dom_sf"/>
</dbReference>
<protein>
    <recommendedName>
        <fullName evidence="2">tRNA pseudouridine synthase D</fullName>
        <ecNumber evidence="2">5.4.99.27</ecNumber>
    </recommendedName>
    <alternativeName>
        <fullName evidence="2">tRNA pseudouridine(13) synthase</fullName>
    </alternativeName>
    <alternativeName>
        <fullName evidence="2">tRNA pseudouridylate synthase D</fullName>
    </alternativeName>
    <alternativeName>
        <fullName evidence="2">tRNA-uridine isomerase D</fullName>
    </alternativeName>
</protein>
<dbReference type="EC" id="5.4.99.27" evidence="2"/>
<organism evidence="3 4">
    <name type="scientific">Tamilnaduibacter salinus</name>
    <dbReference type="NCBI Taxonomy" id="1484056"/>
    <lineage>
        <taxon>Bacteria</taxon>
        <taxon>Pseudomonadati</taxon>
        <taxon>Pseudomonadota</taxon>
        <taxon>Gammaproteobacteria</taxon>
        <taxon>Pseudomonadales</taxon>
        <taxon>Marinobacteraceae</taxon>
        <taxon>Tamilnaduibacter</taxon>
    </lineage>
</organism>
<dbReference type="AlphaFoldDB" id="A0A2U1CT76"/>